<dbReference type="Pfam" id="PF01368">
    <property type="entry name" value="DHH"/>
    <property type="match status" value="1"/>
</dbReference>
<protein>
    <submittedName>
        <fullName evidence="3">Bifunctional oligoribonuclease/PAP phosphatase NrnA</fullName>
        <ecNumber evidence="3">3.1.3.7</ecNumber>
    </submittedName>
</protein>
<evidence type="ECO:0000313" key="3">
    <source>
        <dbReference type="EMBL" id="MEK9500769.1"/>
    </source>
</evidence>
<dbReference type="Pfam" id="PF02272">
    <property type="entry name" value="DHHA1"/>
    <property type="match status" value="1"/>
</dbReference>
<feature type="domain" description="DHHA1" evidence="2">
    <location>
        <begin position="251"/>
        <end position="325"/>
    </location>
</feature>
<keyword evidence="3" id="KW-0378">Hydrolase</keyword>
<accession>A0ABU9E7Y5</accession>
<dbReference type="Proteomes" id="UP001484239">
    <property type="component" value="Unassembled WGS sequence"/>
</dbReference>
<dbReference type="RefSeq" id="WP_405286614.1">
    <property type="nucleotide sequence ID" value="NZ_JBBHLI010000003.1"/>
</dbReference>
<reference evidence="3 4" key="1">
    <citation type="submission" date="2024-02" db="EMBL/GenBank/DDBJ databases">
        <title>A novel Gemmatimonadota bacterium.</title>
        <authorList>
            <person name="Du Z.-J."/>
            <person name="Ye Y.-Q."/>
        </authorList>
    </citation>
    <scope>NUCLEOTIDE SEQUENCE [LARGE SCALE GENOMIC DNA]</scope>
    <source>
        <strain evidence="3 4">DH-20</strain>
    </source>
</reference>
<dbReference type="InterPro" id="IPR003156">
    <property type="entry name" value="DHHA1_dom"/>
</dbReference>
<dbReference type="EMBL" id="JBBHLI010000003">
    <property type="protein sequence ID" value="MEK9500769.1"/>
    <property type="molecule type" value="Genomic_DNA"/>
</dbReference>
<dbReference type="InterPro" id="IPR038763">
    <property type="entry name" value="DHH_sf"/>
</dbReference>
<dbReference type="Gene3D" id="3.10.310.30">
    <property type="match status" value="1"/>
</dbReference>
<dbReference type="GO" id="GO:0008441">
    <property type="term" value="F:3'(2'),5'-bisphosphate nucleotidase activity"/>
    <property type="evidence" value="ECO:0007669"/>
    <property type="project" value="UniProtKB-EC"/>
</dbReference>
<feature type="domain" description="DDH" evidence="1">
    <location>
        <begin position="27"/>
        <end position="172"/>
    </location>
</feature>
<evidence type="ECO:0000259" key="2">
    <source>
        <dbReference type="Pfam" id="PF02272"/>
    </source>
</evidence>
<proteinExistence type="predicted"/>
<organism evidence="3 4">
    <name type="scientific">Gaopeijia maritima</name>
    <dbReference type="NCBI Taxonomy" id="3119007"/>
    <lineage>
        <taxon>Bacteria</taxon>
        <taxon>Pseudomonadati</taxon>
        <taxon>Gemmatimonadota</taxon>
        <taxon>Longimicrobiia</taxon>
        <taxon>Gaopeijiales</taxon>
        <taxon>Gaopeijiaceae</taxon>
        <taxon>Gaopeijia</taxon>
    </lineage>
</organism>
<dbReference type="EC" id="3.1.3.7" evidence="3"/>
<dbReference type="PANTHER" id="PTHR47618">
    <property type="entry name" value="BIFUNCTIONAL OLIGORIBONUCLEASE AND PAP PHOSPHATASE NRNA"/>
    <property type="match status" value="1"/>
</dbReference>
<dbReference type="PANTHER" id="PTHR47618:SF1">
    <property type="entry name" value="BIFUNCTIONAL OLIGORIBONUCLEASE AND PAP PHOSPHATASE NRNA"/>
    <property type="match status" value="1"/>
</dbReference>
<dbReference type="InterPro" id="IPR001667">
    <property type="entry name" value="DDH_dom"/>
</dbReference>
<evidence type="ECO:0000313" key="4">
    <source>
        <dbReference type="Proteomes" id="UP001484239"/>
    </source>
</evidence>
<dbReference type="SUPFAM" id="SSF64182">
    <property type="entry name" value="DHH phosphoesterases"/>
    <property type="match status" value="1"/>
</dbReference>
<dbReference type="InterPro" id="IPR051319">
    <property type="entry name" value="Oligoribo/pAp-PDE_c-di-AMP_PDE"/>
</dbReference>
<comment type="caution">
    <text evidence="3">The sequence shown here is derived from an EMBL/GenBank/DDBJ whole genome shotgun (WGS) entry which is preliminary data.</text>
</comment>
<gene>
    <name evidence="3" type="ORF">WI372_07260</name>
</gene>
<evidence type="ECO:0000259" key="1">
    <source>
        <dbReference type="Pfam" id="PF01368"/>
    </source>
</evidence>
<name>A0ABU9E7Y5_9BACT</name>
<keyword evidence="4" id="KW-1185">Reference proteome</keyword>
<dbReference type="Gene3D" id="3.90.1640.10">
    <property type="entry name" value="inorganic pyrophosphatase (n-terminal core)"/>
    <property type="match status" value="1"/>
</dbReference>
<sequence length="337" mass="36242">MNYTTPDHRRIPARRAADAMRASRSCILTTHVNADGDGVGSQIAVAAWMRANGARVTIVNPTRFPGLFEFLLPDRSLVVDAGSDAARDACAQADLAVVLDTGEVPRIGRVKQMIDHLPLVVVDHHPVGDQPLGGISFRDPEASATGEMVYDLLLSTRGPWPQEALDAMYVAILTDTGSFRFGNSTPLCHEVVADLIRRGCDPEELYRKVYGQAPLRRFQLLEACLSTLTTSEGVGWMSVPPEAYDRLEAVGDDLEGLVDYPRSVEGVHVALLFRQTSRGVKISFRSDGTVDVNALARDFGGGGHVRASGALVPGDLEEVRGRVVDATRAAVQAGLAS</sequence>